<dbReference type="AlphaFoldDB" id="A0AAJ5D052"/>
<gene>
    <name evidence="1" type="ORF">NCTC13159_01757</name>
</gene>
<proteinExistence type="predicted"/>
<organism evidence="1 2">
    <name type="scientific">Pandoraea pulmonicola</name>
    <dbReference type="NCBI Taxonomy" id="93221"/>
    <lineage>
        <taxon>Bacteria</taxon>
        <taxon>Pseudomonadati</taxon>
        <taxon>Pseudomonadota</taxon>
        <taxon>Betaproteobacteria</taxon>
        <taxon>Burkholderiales</taxon>
        <taxon>Burkholderiaceae</taxon>
        <taxon>Pandoraea</taxon>
    </lineage>
</organism>
<dbReference type="Proteomes" id="UP000254589">
    <property type="component" value="Unassembled WGS sequence"/>
</dbReference>
<dbReference type="EMBL" id="UGSJ01000001">
    <property type="protein sequence ID" value="SUA90274.1"/>
    <property type="molecule type" value="Genomic_DNA"/>
</dbReference>
<accession>A0AAJ5D052</accession>
<name>A0AAJ5D052_PANPU</name>
<evidence type="ECO:0000313" key="1">
    <source>
        <dbReference type="EMBL" id="SUA90274.1"/>
    </source>
</evidence>
<sequence length="47" mass="5538">MLFNCRILADLLLTSSSDLTARSKFLRFLKIHIFPFWSPYFGREDGL</sequence>
<protein>
    <submittedName>
        <fullName evidence="1">Uncharacterized protein</fullName>
    </submittedName>
</protein>
<reference evidence="1 2" key="1">
    <citation type="submission" date="2018-06" db="EMBL/GenBank/DDBJ databases">
        <authorList>
            <consortium name="Pathogen Informatics"/>
            <person name="Doyle S."/>
        </authorList>
    </citation>
    <scope>NUCLEOTIDE SEQUENCE [LARGE SCALE GENOMIC DNA]</scope>
    <source>
        <strain evidence="1 2">NCTC13159</strain>
    </source>
</reference>
<evidence type="ECO:0000313" key="2">
    <source>
        <dbReference type="Proteomes" id="UP000254589"/>
    </source>
</evidence>
<comment type="caution">
    <text evidence="1">The sequence shown here is derived from an EMBL/GenBank/DDBJ whole genome shotgun (WGS) entry which is preliminary data.</text>
</comment>